<reference evidence="2 3" key="1">
    <citation type="submission" date="2016-10" db="EMBL/GenBank/DDBJ databases">
        <authorList>
            <person name="de Groot N.N."/>
        </authorList>
    </citation>
    <scope>NUCLEOTIDE SEQUENCE [LARGE SCALE GENOMIC DNA]</scope>
    <source>
        <strain evidence="2 3">Vu-144</strain>
    </source>
</reference>
<gene>
    <name evidence="2" type="ORF">SAMN05192529_10981</name>
</gene>
<dbReference type="OrthoDB" id="678082at2"/>
<keyword evidence="1" id="KW-0732">Signal</keyword>
<evidence type="ECO:0000313" key="3">
    <source>
        <dbReference type="Proteomes" id="UP000199041"/>
    </source>
</evidence>
<dbReference type="EMBL" id="FNQY01000009">
    <property type="protein sequence ID" value="SEA15535.1"/>
    <property type="molecule type" value="Genomic_DNA"/>
</dbReference>
<dbReference type="Proteomes" id="UP000199041">
    <property type="component" value="Unassembled WGS sequence"/>
</dbReference>
<keyword evidence="3" id="KW-1185">Reference proteome</keyword>
<proteinExistence type="predicted"/>
<feature type="chain" id="PRO_5011725355" evidence="1">
    <location>
        <begin position="33"/>
        <end position="142"/>
    </location>
</feature>
<protein>
    <submittedName>
        <fullName evidence="2">Uncharacterized protein</fullName>
    </submittedName>
</protein>
<sequence>MLGKILNIKVIFTLVFSTMVAMSFASFSSTNAYNRDDKDKDKKKDKTEKLSLKDLQSPEPFFSLSSISSGSGDVTSLSSLGKFRFVSPGGSFPENTQQANTGSSVEVNSNIRVKNGNQVVIYPYSYKLKSSPFSIFKTPMDR</sequence>
<accession>A0A1H3YVD7</accession>
<evidence type="ECO:0000256" key="1">
    <source>
        <dbReference type="SAM" id="SignalP"/>
    </source>
</evidence>
<dbReference type="RefSeq" id="WP_091397103.1">
    <property type="nucleotide sequence ID" value="NZ_FNQY01000009.1"/>
</dbReference>
<name>A0A1H3YVD7_9BACT</name>
<feature type="signal peptide" evidence="1">
    <location>
        <begin position="1"/>
        <end position="32"/>
    </location>
</feature>
<dbReference type="AlphaFoldDB" id="A0A1H3YVD7"/>
<organism evidence="2 3">
    <name type="scientific">Arachidicoccus rhizosphaerae</name>
    <dbReference type="NCBI Taxonomy" id="551991"/>
    <lineage>
        <taxon>Bacteria</taxon>
        <taxon>Pseudomonadati</taxon>
        <taxon>Bacteroidota</taxon>
        <taxon>Chitinophagia</taxon>
        <taxon>Chitinophagales</taxon>
        <taxon>Chitinophagaceae</taxon>
        <taxon>Arachidicoccus</taxon>
    </lineage>
</organism>
<evidence type="ECO:0000313" key="2">
    <source>
        <dbReference type="EMBL" id="SEA15535.1"/>
    </source>
</evidence>